<protein>
    <submittedName>
        <fullName evidence="1">Uncharacterized protein</fullName>
    </submittedName>
</protein>
<gene>
    <name evidence="1" type="ORF">METZ01_LOCUS173867</name>
</gene>
<sequence length="86" mass="9202">MPGSAAMPPGAPLMNLTARETEILAAMVDRLIPSDELGIGALEADALGYIDRTLSELGPDSVESYRTGLAALDRYSEYTRGARFIE</sequence>
<dbReference type="InterPro" id="IPR027056">
    <property type="entry name" value="Gluconate_2DH_su3"/>
</dbReference>
<accession>A0A382C6S0</accession>
<proteinExistence type="predicted"/>
<dbReference type="Pfam" id="PF13618">
    <property type="entry name" value="Gluconate_2-dh3"/>
    <property type="match status" value="1"/>
</dbReference>
<dbReference type="EMBL" id="UINC01032787">
    <property type="protein sequence ID" value="SVB21013.1"/>
    <property type="molecule type" value="Genomic_DNA"/>
</dbReference>
<feature type="non-terminal residue" evidence="1">
    <location>
        <position position="86"/>
    </location>
</feature>
<name>A0A382C6S0_9ZZZZ</name>
<evidence type="ECO:0000313" key="1">
    <source>
        <dbReference type="EMBL" id="SVB21013.1"/>
    </source>
</evidence>
<dbReference type="AlphaFoldDB" id="A0A382C6S0"/>
<reference evidence="1" key="1">
    <citation type="submission" date="2018-05" db="EMBL/GenBank/DDBJ databases">
        <authorList>
            <person name="Lanie J.A."/>
            <person name="Ng W.-L."/>
            <person name="Kazmierczak K.M."/>
            <person name="Andrzejewski T.M."/>
            <person name="Davidsen T.M."/>
            <person name="Wayne K.J."/>
            <person name="Tettelin H."/>
            <person name="Glass J.I."/>
            <person name="Rusch D."/>
            <person name="Podicherti R."/>
            <person name="Tsui H.-C.T."/>
            <person name="Winkler M.E."/>
        </authorList>
    </citation>
    <scope>NUCLEOTIDE SEQUENCE</scope>
</reference>
<organism evidence="1">
    <name type="scientific">marine metagenome</name>
    <dbReference type="NCBI Taxonomy" id="408172"/>
    <lineage>
        <taxon>unclassified sequences</taxon>
        <taxon>metagenomes</taxon>
        <taxon>ecological metagenomes</taxon>
    </lineage>
</organism>